<feature type="compositionally biased region" description="Low complexity" evidence="2">
    <location>
        <begin position="508"/>
        <end position="520"/>
    </location>
</feature>
<protein>
    <submittedName>
        <fullName evidence="4">Uncharacterized protein</fullName>
    </submittedName>
</protein>
<feature type="region of interest" description="Disordered" evidence="2">
    <location>
        <begin position="444"/>
        <end position="531"/>
    </location>
</feature>
<organism evidence="4 5">
    <name type="scientific">Cylindrobasidium torrendii FP15055 ss-10</name>
    <dbReference type="NCBI Taxonomy" id="1314674"/>
    <lineage>
        <taxon>Eukaryota</taxon>
        <taxon>Fungi</taxon>
        <taxon>Dikarya</taxon>
        <taxon>Basidiomycota</taxon>
        <taxon>Agaricomycotina</taxon>
        <taxon>Agaricomycetes</taxon>
        <taxon>Agaricomycetidae</taxon>
        <taxon>Agaricales</taxon>
        <taxon>Marasmiineae</taxon>
        <taxon>Physalacriaceae</taxon>
        <taxon>Cylindrobasidium</taxon>
    </lineage>
</organism>
<evidence type="ECO:0000256" key="2">
    <source>
        <dbReference type="SAM" id="MobiDB-lite"/>
    </source>
</evidence>
<feature type="compositionally biased region" description="Basic and acidic residues" evidence="2">
    <location>
        <begin position="664"/>
        <end position="674"/>
    </location>
</feature>
<proteinExistence type="predicted"/>
<keyword evidence="3" id="KW-1133">Transmembrane helix</keyword>
<name>A0A0D7BUS3_9AGAR</name>
<dbReference type="AlphaFoldDB" id="A0A0D7BUS3"/>
<feature type="coiled-coil region" evidence="1">
    <location>
        <begin position="183"/>
        <end position="242"/>
    </location>
</feature>
<keyword evidence="1" id="KW-0175">Coiled coil</keyword>
<dbReference type="STRING" id="1314674.A0A0D7BUS3"/>
<dbReference type="OrthoDB" id="2670688at2759"/>
<feature type="region of interest" description="Disordered" evidence="2">
    <location>
        <begin position="664"/>
        <end position="689"/>
    </location>
</feature>
<accession>A0A0D7BUS3</accession>
<gene>
    <name evidence="4" type="ORF">CYLTODRAFT_485072</name>
</gene>
<feature type="compositionally biased region" description="Polar residues" evidence="2">
    <location>
        <begin position="289"/>
        <end position="304"/>
    </location>
</feature>
<reference evidence="4 5" key="1">
    <citation type="journal article" date="2015" name="Fungal Genet. Biol.">
        <title>Evolution of novel wood decay mechanisms in Agaricales revealed by the genome sequences of Fistulina hepatica and Cylindrobasidium torrendii.</title>
        <authorList>
            <person name="Floudas D."/>
            <person name="Held B.W."/>
            <person name="Riley R."/>
            <person name="Nagy L.G."/>
            <person name="Koehler G."/>
            <person name="Ransdell A.S."/>
            <person name="Younus H."/>
            <person name="Chow J."/>
            <person name="Chiniquy J."/>
            <person name="Lipzen A."/>
            <person name="Tritt A."/>
            <person name="Sun H."/>
            <person name="Haridas S."/>
            <person name="LaButti K."/>
            <person name="Ohm R.A."/>
            <person name="Kues U."/>
            <person name="Blanchette R.A."/>
            <person name="Grigoriev I.V."/>
            <person name="Minto R.E."/>
            <person name="Hibbett D.S."/>
        </authorList>
    </citation>
    <scope>NUCLEOTIDE SEQUENCE [LARGE SCALE GENOMIC DNA]</scope>
    <source>
        <strain evidence="4 5">FP15055 ss-10</strain>
    </source>
</reference>
<feature type="region of interest" description="Disordered" evidence="2">
    <location>
        <begin position="256"/>
        <end position="311"/>
    </location>
</feature>
<feature type="region of interest" description="Disordered" evidence="2">
    <location>
        <begin position="328"/>
        <end position="351"/>
    </location>
</feature>
<evidence type="ECO:0000256" key="3">
    <source>
        <dbReference type="SAM" id="Phobius"/>
    </source>
</evidence>
<dbReference type="EMBL" id="KN880433">
    <property type="protein sequence ID" value="KIY73934.1"/>
    <property type="molecule type" value="Genomic_DNA"/>
</dbReference>
<evidence type="ECO:0000313" key="4">
    <source>
        <dbReference type="EMBL" id="KIY73934.1"/>
    </source>
</evidence>
<keyword evidence="5" id="KW-1185">Reference proteome</keyword>
<feature type="transmembrane region" description="Helical" evidence="3">
    <location>
        <begin position="775"/>
        <end position="793"/>
    </location>
</feature>
<feature type="region of interest" description="Disordered" evidence="2">
    <location>
        <begin position="1"/>
        <end position="34"/>
    </location>
</feature>
<feature type="compositionally biased region" description="Basic and acidic residues" evidence="2">
    <location>
        <begin position="256"/>
        <end position="265"/>
    </location>
</feature>
<keyword evidence="3" id="KW-0812">Transmembrane</keyword>
<feature type="region of interest" description="Disordered" evidence="2">
    <location>
        <begin position="413"/>
        <end position="432"/>
    </location>
</feature>
<evidence type="ECO:0000256" key="1">
    <source>
        <dbReference type="SAM" id="Coils"/>
    </source>
</evidence>
<evidence type="ECO:0000313" key="5">
    <source>
        <dbReference type="Proteomes" id="UP000054007"/>
    </source>
</evidence>
<feature type="compositionally biased region" description="Low complexity" evidence="2">
    <location>
        <begin position="15"/>
        <end position="24"/>
    </location>
</feature>
<keyword evidence="3" id="KW-0472">Membrane</keyword>
<sequence>MLSNESHVSRPRPPAQSRRASSKSSPPPPYASSFVFPAHRARNSIDTLLGSPVSATFRRLELEQDASSPRISTPVDEEAEWLDDKSREELSSLLARAEGVIKQRETELHRASTFVKTLYEDNVLLKTRHGGLVSRFPSLHKLNSPSLPSTPVSPAGSISESIPRVPASSIRRTRRISIRPDDLAMLSDQNAELLLKLEKLETESASAELSGKRLLAQLQREIETLREDLDRTQLRSQENEEQVKRLKPIETAWKRHVEQKEKQPMVEESVPEESMEEMAVRDFAPGGPLSTTPKKPRRSTSVTDITEPGPATQLASLQSIATALSQSISPMPASHDDNDDDTFFQTAGPSNARSEPELALVSQLLSKIQELEEANTRILHQQNESAGRILAIQQETETMSRLYECLNDPQNELVEEEGSQEEGSSAQRMAPDSTIRFRSFRKTLDSAAQPTPATRPAVDGVSSSHRPRKSVMQLFDFPASPSPLPRGGGNLSVPFHDGQRFSVDSADLQSPSLSSIHLSSRPGTPPGQEFQPLSLQSELGDDWSLGGGPAHHHLRNTSLYAFSEASVPPSPSPNLVSFRSLYAAEMETPGTKNTLQLTVEPPTPANAGMASSSPSVMSSPGFDYARSRRMSQTVRSRTQRWVDGRFTDSVLGPSMSRKVDATLEERAEDHKEEQVQEEEAKEETPKVRKSRSLLAVAVMPRRLTDALDNVVEKFQGHKRGPSTSSTPTSLTFKDADVVKEEEVAAAAEEGEEAGEVQVYGERAPVKGVSKVMVEVWMWLQFGIIIVVFLWAMARKGPKSVLGDAGGRRRARR</sequence>
<dbReference type="Proteomes" id="UP000054007">
    <property type="component" value="Unassembled WGS sequence"/>
</dbReference>